<keyword evidence="1" id="KW-0687">Ribonucleoprotein</keyword>
<dbReference type="PIRSF" id="PIRSF038922">
    <property type="entry name" value="SRP72"/>
    <property type="match status" value="1"/>
</dbReference>
<keyword evidence="1" id="KW-0733">Signal recognition particle</keyword>
<evidence type="ECO:0000313" key="4">
    <source>
        <dbReference type="Proteomes" id="UP000182334"/>
    </source>
</evidence>
<keyword evidence="4" id="KW-1185">Reference proteome</keyword>
<protein>
    <recommendedName>
        <fullName evidence="1">Signal recognition particle subunit SRP72</fullName>
    </recommendedName>
</protein>
<evidence type="ECO:0000256" key="1">
    <source>
        <dbReference type="PIRNR" id="PIRNR038922"/>
    </source>
</evidence>
<organism evidence="3 4">
    <name type="scientific">Sungouiella intermedia</name>
    <dbReference type="NCBI Taxonomy" id="45354"/>
    <lineage>
        <taxon>Eukaryota</taxon>
        <taxon>Fungi</taxon>
        <taxon>Dikarya</taxon>
        <taxon>Ascomycota</taxon>
        <taxon>Saccharomycotina</taxon>
        <taxon>Pichiomycetes</taxon>
        <taxon>Metschnikowiaceae</taxon>
        <taxon>Sungouiella</taxon>
    </lineage>
</organism>
<dbReference type="Proteomes" id="UP000182334">
    <property type="component" value="Chromosome II"/>
</dbReference>
<gene>
    <name evidence="3" type="ORF">SAMEA4029010_CIC11G00000004445</name>
</gene>
<comment type="function">
    <text evidence="1">Component of the signal recognition particle (SRP) complex, a ribonucleoprotein complex that mediates the cotranslational targeting of secretory and membrane proteins to the endoplasmic reticulum (ER).</text>
</comment>
<dbReference type="GO" id="GO:0005786">
    <property type="term" value="C:signal recognition particle, endoplasmic reticulum targeting"/>
    <property type="evidence" value="ECO:0007669"/>
    <property type="project" value="UniProtKB-UniRule"/>
</dbReference>
<accession>A0A1L0BGC7</accession>
<dbReference type="PANTHER" id="PTHR14094">
    <property type="entry name" value="SIGNAL RECOGNITION PARTICLE 72"/>
    <property type="match status" value="1"/>
</dbReference>
<dbReference type="GO" id="GO:0008312">
    <property type="term" value="F:7S RNA binding"/>
    <property type="evidence" value="ECO:0007669"/>
    <property type="project" value="TreeGrafter"/>
</dbReference>
<evidence type="ECO:0000313" key="3">
    <source>
        <dbReference type="EMBL" id="SGZ50663.1"/>
    </source>
</evidence>
<name>A0A1L0BGC7_9ASCO</name>
<dbReference type="EMBL" id="LT635757">
    <property type="protein sequence ID" value="SGZ50663.1"/>
    <property type="molecule type" value="Genomic_DNA"/>
</dbReference>
<comment type="similarity">
    <text evidence="1">Belongs to the SRP72 family.</text>
</comment>
<dbReference type="OrthoDB" id="5421607at2759"/>
<dbReference type="InterPro" id="IPR026270">
    <property type="entry name" value="SRP72"/>
</dbReference>
<proteinExistence type="inferred from homology"/>
<reference evidence="3 4" key="1">
    <citation type="submission" date="2016-10" db="EMBL/GenBank/DDBJ databases">
        <authorList>
            <person name="de Groot N.N."/>
        </authorList>
    </citation>
    <scope>NUCLEOTIDE SEQUENCE [LARGE SCALE GENOMIC DNA]</scope>
    <source>
        <strain evidence="3 4">CBS 141442</strain>
    </source>
</reference>
<comment type="subcellular location">
    <subcellularLocation>
        <location evidence="1">Cytoplasm</location>
    </subcellularLocation>
</comment>
<dbReference type="GO" id="GO:0006614">
    <property type="term" value="P:SRP-dependent cotranslational protein targeting to membrane"/>
    <property type="evidence" value="ECO:0007669"/>
    <property type="project" value="UniProtKB-UniRule"/>
</dbReference>
<evidence type="ECO:0000256" key="2">
    <source>
        <dbReference type="SAM" id="MobiDB-lite"/>
    </source>
</evidence>
<sequence length="670" mass="74637">MSTNPNLLPTSKMTRSVIDAFKGLNVGSAQDVSDHEAIYEVSYQYLSKVKQFKDLEAFHNCLVSLINTDKYYKALTLINEVPAEIHQEYPLEKAYVYYKTGNTDLLKALYDTTVASSGLSEVLLRAMKHVMAQSCYQNGEVTHALKLYHELISSNAIDSQIDLACNERAILSQVLFKTSSSQKPLLNLANADDSYDFIFNNALIELAKGNLAGSLDLLNSALDLCKTQNMDSDPADLALELTPIKLTIAYIYQVTGREQKAIDVLENLDLADTADLMLQLIVKNNLISVQPAVDNVNYSSRELNYHHNLHHLRLKLTKSQSKVLLKNHLLLSYQTNTLSKSSTYVSNRFIKQFITESEGDYTPLVYKVLLKLDVTFEDIENPETNRAISRKLLKFANAELEKNVASDILVAAALLLVALNSKVSKFDQSTLVLEKLVAIELAASDAPLHGSIFKAIIEVYELSNSAKKLSELYTAIVTKFKSLSVETIRGNDNLYKFILAVAVKLLTVDLEAESAELLNLLLTVKESEVVASILNSNADGLLSVQELESEADVETLLAVNVEELAPKLPVPKAKKIKQADFKVKKKTTKPKFSENKFFKPASEFDPEKDLDREKWLPMKLRSYYKPSKKELKKKSGGHQGAIESSPAPQVAQQVSSSSKSKKTKKKKGKK</sequence>
<feature type="compositionally biased region" description="Basic residues" evidence="2">
    <location>
        <begin position="659"/>
        <end position="670"/>
    </location>
</feature>
<dbReference type="STRING" id="45354.A0A1L0BGC7"/>
<keyword evidence="1" id="KW-0963">Cytoplasm</keyword>
<feature type="region of interest" description="Disordered" evidence="2">
    <location>
        <begin position="626"/>
        <end position="670"/>
    </location>
</feature>
<dbReference type="GO" id="GO:0043022">
    <property type="term" value="F:ribosome binding"/>
    <property type="evidence" value="ECO:0007669"/>
    <property type="project" value="TreeGrafter"/>
</dbReference>
<dbReference type="Gene3D" id="1.25.40.10">
    <property type="entry name" value="Tetratricopeptide repeat domain"/>
    <property type="match status" value="1"/>
</dbReference>
<dbReference type="InterPro" id="IPR011990">
    <property type="entry name" value="TPR-like_helical_dom_sf"/>
</dbReference>
<dbReference type="AlphaFoldDB" id="A0A1L0BGC7"/>
<dbReference type="PANTHER" id="PTHR14094:SF9">
    <property type="entry name" value="SIGNAL RECOGNITION PARTICLE SUBUNIT SRP72"/>
    <property type="match status" value="1"/>
</dbReference>